<accession>A0A261QUF3</accession>
<reference evidence="4" key="1">
    <citation type="submission" date="2017-05" db="EMBL/GenBank/DDBJ databases">
        <title>Complete and WGS of Bordetella genogroups.</title>
        <authorList>
            <person name="Spilker T."/>
            <person name="Lipuma J."/>
        </authorList>
    </citation>
    <scope>NUCLEOTIDE SEQUENCE [LARGE SCALE GENOMIC DNA]</scope>
    <source>
        <strain evidence="4">AU18089</strain>
    </source>
</reference>
<dbReference type="RefSeq" id="WP_094797496.1">
    <property type="nucleotide sequence ID" value="NZ_NEVK01000008.1"/>
</dbReference>
<dbReference type="EMBL" id="NEVK01000008">
    <property type="protein sequence ID" value="OZI16396.1"/>
    <property type="molecule type" value="Genomic_DNA"/>
</dbReference>
<sequence length="126" mass="12782">MKLLAAFSLTLLAATAQAALPQPTAAEQAKAAEAKARAAWTAKVAAYQLCEAQDRVAAEYLSRVQGAGKKPVQPVPTSACVDPGPFVYAPASVQPREGSGAHSPAEPAAGPPSSPQTEAEGDKSSK</sequence>
<feature type="compositionally biased region" description="Low complexity" evidence="1">
    <location>
        <begin position="98"/>
        <end position="108"/>
    </location>
</feature>
<keyword evidence="4" id="KW-1185">Reference proteome</keyword>
<keyword evidence="2" id="KW-0732">Signal</keyword>
<name>A0A261QUF3_9BORD</name>
<evidence type="ECO:0000256" key="2">
    <source>
        <dbReference type="SAM" id="SignalP"/>
    </source>
</evidence>
<gene>
    <name evidence="3" type="ORF">CAL19_17060</name>
</gene>
<evidence type="ECO:0000313" key="4">
    <source>
        <dbReference type="Proteomes" id="UP000216947"/>
    </source>
</evidence>
<feature type="region of interest" description="Disordered" evidence="1">
    <location>
        <begin position="86"/>
        <end position="126"/>
    </location>
</feature>
<feature type="chain" id="PRO_5012514823" evidence="2">
    <location>
        <begin position="19"/>
        <end position="126"/>
    </location>
</feature>
<proteinExistence type="predicted"/>
<dbReference type="AlphaFoldDB" id="A0A261QUF3"/>
<comment type="caution">
    <text evidence="3">The sequence shown here is derived from an EMBL/GenBank/DDBJ whole genome shotgun (WGS) entry which is preliminary data.</text>
</comment>
<evidence type="ECO:0000256" key="1">
    <source>
        <dbReference type="SAM" id="MobiDB-lite"/>
    </source>
</evidence>
<feature type="signal peptide" evidence="2">
    <location>
        <begin position="1"/>
        <end position="18"/>
    </location>
</feature>
<protein>
    <submittedName>
        <fullName evidence="3">Uncharacterized protein</fullName>
    </submittedName>
</protein>
<organism evidence="3 4">
    <name type="scientific">Bordetella genomosp. 7</name>
    <dbReference type="NCBI Taxonomy" id="1416805"/>
    <lineage>
        <taxon>Bacteria</taxon>
        <taxon>Pseudomonadati</taxon>
        <taxon>Pseudomonadota</taxon>
        <taxon>Betaproteobacteria</taxon>
        <taxon>Burkholderiales</taxon>
        <taxon>Alcaligenaceae</taxon>
        <taxon>Bordetella</taxon>
    </lineage>
</organism>
<dbReference type="Proteomes" id="UP000216947">
    <property type="component" value="Unassembled WGS sequence"/>
</dbReference>
<evidence type="ECO:0000313" key="3">
    <source>
        <dbReference type="EMBL" id="OZI16396.1"/>
    </source>
</evidence>